<feature type="compositionally biased region" description="Acidic residues" evidence="2">
    <location>
        <begin position="512"/>
        <end position="521"/>
    </location>
</feature>
<feature type="compositionally biased region" description="Low complexity" evidence="2">
    <location>
        <begin position="183"/>
        <end position="198"/>
    </location>
</feature>
<feature type="compositionally biased region" description="Low complexity" evidence="2">
    <location>
        <begin position="333"/>
        <end position="343"/>
    </location>
</feature>
<evidence type="ECO:0000313" key="3">
    <source>
        <dbReference type="EMBL" id="KAF9466815.1"/>
    </source>
</evidence>
<evidence type="ECO:0000256" key="1">
    <source>
        <dbReference type="SAM" id="Coils"/>
    </source>
</evidence>
<feature type="compositionally biased region" description="Polar residues" evidence="2">
    <location>
        <begin position="639"/>
        <end position="652"/>
    </location>
</feature>
<sequence length="782" mass="85153">MLHDSSSPPEFMTCGELVHQDDKYIREYALLYGIPVDANRSEMLERIILLNPGSEACIPILKHFTAHRGADGRVRLTGRISPAPESPSRIPRVVPAGRRLTRHSANKHVLNDLSQRENIALPEAPSSDSRSSPGPSDHPPSPPPSPKATSPPKDINIIPDEVNPARRFPTPLDTYSPGPSSPRPSLGSPRSSRQGSPSVKPTMEFVYPPRPRPSGKNKANNTGASDPEPSPDSTWLHEMLIDVQQGRTNLKAELAKLEREANDAAAEIMKVQILRDREAKEMDEFLVNLRKIVGPEVVQAIIDSATEAAEERTSDEDEDGDGESRNDSETDSQKTSSDSSSSHSDGDDQDRECDGGKVHTTRESHVNEGEGGDAAGSDGDSEENVEHPEFDSVFGYSNVRNVTVPPTHPEDFVGTGGQSSGTSSDNERQNPAEVPQQTRADSDDPPARQDSGNNSSPERNGNIGYKRAADSNSDSSPSSHKRPRLTNNRGTISAGTVEPQSTPSRKRSRDSDDSDSAWEVEESVKLTGDESSSGGPRKKPRYGVNTSKSLSSPSRSRNGRVSTRSSEESGEDNPLNEIERNEPHHFNNESEEEADDLVDAAPSLSDDDSLSPPQASPELSRFRSRLPPLGSMPWPESPAATSQPTAGPSSRPMNGPMSVPRPDSPRPSIAQPSAGSSNLRQRPRGLTRARERLRPTASGDVEAYNYDEGSDYEHRLAREAQTLAAWRRYDAPRSTYPYHSEFEIIRGTPNIPLITFADEEEEEEEKSDNVAGNSKGKGKEKA</sequence>
<keyword evidence="4" id="KW-1185">Reference proteome</keyword>
<reference evidence="3" key="1">
    <citation type="submission" date="2020-11" db="EMBL/GenBank/DDBJ databases">
        <authorList>
            <consortium name="DOE Joint Genome Institute"/>
            <person name="Ahrendt S."/>
            <person name="Riley R."/>
            <person name="Andreopoulos W."/>
            <person name="Labutti K."/>
            <person name="Pangilinan J."/>
            <person name="Ruiz-Duenas F.J."/>
            <person name="Barrasa J.M."/>
            <person name="Sanchez-Garcia M."/>
            <person name="Camarero S."/>
            <person name="Miyauchi S."/>
            <person name="Serrano A."/>
            <person name="Linde D."/>
            <person name="Babiker R."/>
            <person name="Drula E."/>
            <person name="Ayuso-Fernandez I."/>
            <person name="Pacheco R."/>
            <person name="Padilla G."/>
            <person name="Ferreira P."/>
            <person name="Barriuso J."/>
            <person name="Kellner H."/>
            <person name="Castanera R."/>
            <person name="Alfaro M."/>
            <person name="Ramirez L."/>
            <person name="Pisabarro A.G."/>
            <person name="Kuo A."/>
            <person name="Tritt A."/>
            <person name="Lipzen A."/>
            <person name="He G."/>
            <person name="Yan M."/>
            <person name="Ng V."/>
            <person name="Cullen D."/>
            <person name="Martin F."/>
            <person name="Rosso M.-N."/>
            <person name="Henrissat B."/>
            <person name="Hibbett D."/>
            <person name="Martinez A.T."/>
            <person name="Grigoriev I.V."/>
        </authorList>
    </citation>
    <scope>NUCLEOTIDE SEQUENCE</scope>
    <source>
        <strain evidence="3">CBS 247.69</strain>
    </source>
</reference>
<feature type="region of interest" description="Disordered" evidence="2">
    <location>
        <begin position="757"/>
        <end position="782"/>
    </location>
</feature>
<protein>
    <submittedName>
        <fullName evidence="3">Uncharacterized protein</fullName>
    </submittedName>
</protein>
<keyword evidence="1" id="KW-0175">Coiled coil</keyword>
<feature type="compositionally biased region" description="Basic and acidic residues" evidence="2">
    <location>
        <begin position="352"/>
        <end position="368"/>
    </location>
</feature>
<name>A0A9P5YDS6_9AGAR</name>
<dbReference type="OrthoDB" id="3071683at2759"/>
<feature type="compositionally biased region" description="Acidic residues" evidence="2">
    <location>
        <begin position="589"/>
        <end position="598"/>
    </location>
</feature>
<feature type="compositionally biased region" description="Polar residues" evidence="2">
    <location>
        <begin position="450"/>
        <end position="459"/>
    </location>
</feature>
<feature type="compositionally biased region" description="Acidic residues" evidence="2">
    <location>
        <begin position="757"/>
        <end position="766"/>
    </location>
</feature>
<feature type="compositionally biased region" description="Low complexity" evidence="2">
    <location>
        <begin position="599"/>
        <end position="617"/>
    </location>
</feature>
<dbReference type="AlphaFoldDB" id="A0A9P5YDS6"/>
<evidence type="ECO:0000256" key="2">
    <source>
        <dbReference type="SAM" id="MobiDB-lite"/>
    </source>
</evidence>
<feature type="compositionally biased region" description="Pro residues" evidence="2">
    <location>
        <begin position="136"/>
        <end position="146"/>
    </location>
</feature>
<feature type="coiled-coil region" evidence="1">
    <location>
        <begin position="240"/>
        <end position="274"/>
    </location>
</feature>
<proteinExistence type="predicted"/>
<comment type="caution">
    <text evidence="3">The sequence shown here is derived from an EMBL/GenBank/DDBJ whole genome shotgun (WGS) entry which is preliminary data.</text>
</comment>
<dbReference type="Proteomes" id="UP000807353">
    <property type="component" value="Unassembled WGS sequence"/>
</dbReference>
<feature type="region of interest" description="Disordered" evidence="2">
    <location>
        <begin position="303"/>
        <end position="705"/>
    </location>
</feature>
<accession>A0A9P5YDS6</accession>
<feature type="compositionally biased region" description="Polar residues" evidence="2">
    <location>
        <begin position="670"/>
        <end position="680"/>
    </location>
</feature>
<feature type="compositionally biased region" description="Low complexity" evidence="2">
    <location>
        <begin position="547"/>
        <end position="556"/>
    </location>
</feature>
<feature type="compositionally biased region" description="Basic and acidic residues" evidence="2">
    <location>
        <begin position="577"/>
        <end position="588"/>
    </location>
</feature>
<organism evidence="3 4">
    <name type="scientific">Collybia nuda</name>
    <dbReference type="NCBI Taxonomy" id="64659"/>
    <lineage>
        <taxon>Eukaryota</taxon>
        <taxon>Fungi</taxon>
        <taxon>Dikarya</taxon>
        <taxon>Basidiomycota</taxon>
        <taxon>Agaricomycotina</taxon>
        <taxon>Agaricomycetes</taxon>
        <taxon>Agaricomycetidae</taxon>
        <taxon>Agaricales</taxon>
        <taxon>Tricholomatineae</taxon>
        <taxon>Clitocybaceae</taxon>
        <taxon>Collybia</taxon>
    </lineage>
</organism>
<feature type="region of interest" description="Disordered" evidence="2">
    <location>
        <begin position="78"/>
        <end position="235"/>
    </location>
</feature>
<dbReference type="EMBL" id="MU150240">
    <property type="protein sequence ID" value="KAF9466815.1"/>
    <property type="molecule type" value="Genomic_DNA"/>
</dbReference>
<feature type="compositionally biased region" description="Basic and acidic residues" evidence="2">
    <location>
        <begin position="322"/>
        <end position="332"/>
    </location>
</feature>
<feature type="compositionally biased region" description="Low complexity" evidence="2">
    <location>
        <begin position="122"/>
        <end position="135"/>
    </location>
</feature>
<evidence type="ECO:0000313" key="4">
    <source>
        <dbReference type="Proteomes" id="UP000807353"/>
    </source>
</evidence>
<gene>
    <name evidence="3" type="ORF">BDZ94DRAFT_1250843</name>
</gene>
<feature type="compositionally biased region" description="Polar residues" evidence="2">
    <location>
        <begin position="485"/>
        <end position="503"/>
    </location>
</feature>